<dbReference type="CDD" id="cd00093">
    <property type="entry name" value="HTH_XRE"/>
    <property type="match status" value="1"/>
</dbReference>
<dbReference type="Pfam" id="PF01381">
    <property type="entry name" value="HTH_3"/>
    <property type="match status" value="1"/>
</dbReference>
<evidence type="ECO:0000259" key="2">
    <source>
        <dbReference type="PROSITE" id="PS50943"/>
    </source>
</evidence>
<accession>A0A844G195</accession>
<proteinExistence type="predicted"/>
<dbReference type="InterPro" id="IPR013096">
    <property type="entry name" value="Cupin_2"/>
</dbReference>
<dbReference type="InterPro" id="IPR014710">
    <property type="entry name" value="RmlC-like_jellyroll"/>
</dbReference>
<comment type="caution">
    <text evidence="3">The sequence shown here is derived from an EMBL/GenBank/DDBJ whole genome shotgun (WGS) entry which is preliminary data.</text>
</comment>
<feature type="domain" description="HTH cro/C1-type" evidence="2">
    <location>
        <begin position="10"/>
        <end position="64"/>
    </location>
</feature>
<dbReference type="Gene3D" id="1.10.260.40">
    <property type="entry name" value="lambda repressor-like DNA-binding domains"/>
    <property type="match status" value="1"/>
</dbReference>
<dbReference type="Pfam" id="PF07883">
    <property type="entry name" value="Cupin_2"/>
    <property type="match status" value="1"/>
</dbReference>
<dbReference type="InterPro" id="IPR010982">
    <property type="entry name" value="Lambda_DNA-bd_dom_sf"/>
</dbReference>
<evidence type="ECO:0000313" key="4">
    <source>
        <dbReference type="Proteomes" id="UP000435649"/>
    </source>
</evidence>
<keyword evidence="4" id="KW-1185">Reference proteome</keyword>
<protein>
    <submittedName>
        <fullName evidence="3">Helix-turn-helix domain-containing protein</fullName>
    </submittedName>
</protein>
<reference evidence="3 4" key="1">
    <citation type="submission" date="2019-08" db="EMBL/GenBank/DDBJ databases">
        <title>In-depth cultivation of the pig gut microbiome towards novel bacterial diversity and tailored functional studies.</title>
        <authorList>
            <person name="Wylensek D."/>
            <person name="Hitch T.C.A."/>
            <person name="Clavel T."/>
        </authorList>
    </citation>
    <scope>NUCLEOTIDE SEQUENCE [LARGE SCALE GENOMIC DNA]</scope>
    <source>
        <strain evidence="3 4">BBE-744-WT-12</strain>
    </source>
</reference>
<dbReference type="InterPro" id="IPR001387">
    <property type="entry name" value="Cro/C1-type_HTH"/>
</dbReference>
<evidence type="ECO:0000256" key="1">
    <source>
        <dbReference type="ARBA" id="ARBA00023125"/>
    </source>
</evidence>
<dbReference type="PANTHER" id="PTHR46797:SF19">
    <property type="entry name" value="BLL2473 PROTEIN"/>
    <property type="match status" value="1"/>
</dbReference>
<keyword evidence="1" id="KW-0238">DNA-binding</keyword>
<name>A0A844G195_9BACT</name>
<dbReference type="RefSeq" id="WP_106052589.1">
    <property type="nucleotide sequence ID" value="NZ_CALXOB010000037.1"/>
</dbReference>
<dbReference type="SUPFAM" id="SSF47413">
    <property type="entry name" value="lambda repressor-like DNA-binding domains"/>
    <property type="match status" value="1"/>
</dbReference>
<dbReference type="GO" id="GO:0005829">
    <property type="term" value="C:cytosol"/>
    <property type="evidence" value="ECO:0007669"/>
    <property type="project" value="TreeGrafter"/>
</dbReference>
<sequence>MIENRIGRRIHHYRKENSLTIREFAELSGISTALVSQLERGIGNPSLSVLKLICKTLGIPLSALFIEEIDNASLIRRRAEHERIHNPNEKNAVYFNLTPGPLKSNVELLMMVLGPNRETNHGFSQHFEEEIAFLLEGEADLVFEEEEFRLEPGDAVRILPSRKHKLRNRSGKLVRVLFIKSRSNY</sequence>
<dbReference type="SMART" id="SM00530">
    <property type="entry name" value="HTH_XRE"/>
    <property type="match status" value="1"/>
</dbReference>
<dbReference type="EMBL" id="VUNS01000005">
    <property type="protein sequence ID" value="MST96675.1"/>
    <property type="molecule type" value="Genomic_DNA"/>
</dbReference>
<dbReference type="AlphaFoldDB" id="A0A844G195"/>
<dbReference type="InterPro" id="IPR011051">
    <property type="entry name" value="RmlC_Cupin_sf"/>
</dbReference>
<dbReference type="GO" id="GO:0003677">
    <property type="term" value="F:DNA binding"/>
    <property type="evidence" value="ECO:0007669"/>
    <property type="project" value="UniProtKB-KW"/>
</dbReference>
<organism evidence="3 4">
    <name type="scientific">Victivallis lenta</name>
    <dbReference type="NCBI Taxonomy" id="2606640"/>
    <lineage>
        <taxon>Bacteria</taxon>
        <taxon>Pseudomonadati</taxon>
        <taxon>Lentisphaerota</taxon>
        <taxon>Lentisphaeria</taxon>
        <taxon>Victivallales</taxon>
        <taxon>Victivallaceae</taxon>
        <taxon>Victivallis</taxon>
    </lineage>
</organism>
<dbReference type="CDD" id="cd02209">
    <property type="entry name" value="cupin_XRE_C"/>
    <property type="match status" value="1"/>
</dbReference>
<dbReference type="GO" id="GO:0003700">
    <property type="term" value="F:DNA-binding transcription factor activity"/>
    <property type="evidence" value="ECO:0007669"/>
    <property type="project" value="TreeGrafter"/>
</dbReference>
<dbReference type="PANTHER" id="PTHR46797">
    <property type="entry name" value="HTH-TYPE TRANSCRIPTIONAL REGULATOR"/>
    <property type="match status" value="1"/>
</dbReference>
<gene>
    <name evidence="3" type="ORF">FYJ85_06410</name>
</gene>
<dbReference type="Proteomes" id="UP000435649">
    <property type="component" value="Unassembled WGS sequence"/>
</dbReference>
<dbReference type="Gene3D" id="2.60.120.10">
    <property type="entry name" value="Jelly Rolls"/>
    <property type="match status" value="1"/>
</dbReference>
<evidence type="ECO:0000313" key="3">
    <source>
        <dbReference type="EMBL" id="MST96675.1"/>
    </source>
</evidence>
<dbReference type="InterPro" id="IPR050807">
    <property type="entry name" value="TransReg_Diox_bact_type"/>
</dbReference>
<dbReference type="PROSITE" id="PS50943">
    <property type="entry name" value="HTH_CROC1"/>
    <property type="match status" value="1"/>
</dbReference>
<dbReference type="SUPFAM" id="SSF51182">
    <property type="entry name" value="RmlC-like cupins"/>
    <property type="match status" value="1"/>
</dbReference>